<evidence type="ECO:0000313" key="6">
    <source>
        <dbReference type="Proteomes" id="UP000575068"/>
    </source>
</evidence>
<organism evidence="5 6">
    <name type="scientific">Rhizorhapis suberifaciens</name>
    <name type="common">corky root of lettuce</name>
    <dbReference type="NCBI Taxonomy" id="13656"/>
    <lineage>
        <taxon>Bacteria</taxon>
        <taxon>Pseudomonadati</taxon>
        <taxon>Pseudomonadota</taxon>
        <taxon>Alphaproteobacteria</taxon>
        <taxon>Sphingomonadales</taxon>
        <taxon>Sphingomonadaceae</taxon>
        <taxon>Rhizorhapis</taxon>
    </lineage>
</organism>
<evidence type="ECO:0000256" key="1">
    <source>
        <dbReference type="ARBA" id="ARBA00022729"/>
    </source>
</evidence>
<dbReference type="InterPro" id="IPR049712">
    <property type="entry name" value="Poly_export"/>
</dbReference>
<feature type="signal peptide" evidence="2">
    <location>
        <begin position="1"/>
        <end position="20"/>
    </location>
</feature>
<sequence>MRSLGLLHLSAKVVFCCATAALPAQSLAQALPAAIQSAPEAEYRINIGDELEVLVWGEDRMQRTVRIQPDGSFAFPLAGTIIAAGLTTQDVRAEIQRQLADKYRNGPPDVTVTVREATGMRFFVVGKVRTPGSYAASGAIDILQALSLAGGLADFADVKGAVILRKTPQGQFIERVQLAQVLKGSRRLGPGALAKPLPVLRSGDVLVIP</sequence>
<dbReference type="InterPro" id="IPR003715">
    <property type="entry name" value="Poly_export_N"/>
</dbReference>
<dbReference type="RefSeq" id="WP_184474801.1">
    <property type="nucleotide sequence ID" value="NZ_JACHOV010000004.1"/>
</dbReference>
<dbReference type="Pfam" id="PF02563">
    <property type="entry name" value="Poly_export"/>
    <property type="match status" value="1"/>
</dbReference>
<dbReference type="Proteomes" id="UP000575068">
    <property type="component" value="Unassembled WGS sequence"/>
</dbReference>
<evidence type="ECO:0000259" key="4">
    <source>
        <dbReference type="Pfam" id="PF10531"/>
    </source>
</evidence>
<evidence type="ECO:0000313" key="5">
    <source>
        <dbReference type="EMBL" id="MBB4640976.1"/>
    </source>
</evidence>
<gene>
    <name evidence="5" type="ORF">HNQ99_001280</name>
</gene>
<dbReference type="GO" id="GO:0015159">
    <property type="term" value="F:polysaccharide transmembrane transporter activity"/>
    <property type="evidence" value="ECO:0007669"/>
    <property type="project" value="InterPro"/>
</dbReference>
<keyword evidence="6" id="KW-1185">Reference proteome</keyword>
<comment type="caution">
    <text evidence="5">The sequence shown here is derived from an EMBL/GenBank/DDBJ whole genome shotgun (WGS) entry which is preliminary data.</text>
</comment>
<keyword evidence="1 2" id="KW-0732">Signal</keyword>
<dbReference type="EMBL" id="JACHOV010000004">
    <property type="protein sequence ID" value="MBB4640976.1"/>
    <property type="molecule type" value="Genomic_DNA"/>
</dbReference>
<dbReference type="Gene3D" id="3.10.560.10">
    <property type="entry name" value="Outer membrane lipoprotein wza domain like"/>
    <property type="match status" value="1"/>
</dbReference>
<dbReference type="Pfam" id="PF10531">
    <property type="entry name" value="SLBB"/>
    <property type="match status" value="1"/>
</dbReference>
<evidence type="ECO:0000256" key="2">
    <source>
        <dbReference type="SAM" id="SignalP"/>
    </source>
</evidence>
<proteinExistence type="predicted"/>
<protein>
    <submittedName>
        <fullName evidence="5">Polysaccharide export outer membrane protein</fullName>
    </submittedName>
</protein>
<feature type="chain" id="PRO_5032978844" evidence="2">
    <location>
        <begin position="21"/>
        <end position="209"/>
    </location>
</feature>
<feature type="domain" description="Soluble ligand binding" evidence="4">
    <location>
        <begin position="122"/>
        <end position="170"/>
    </location>
</feature>
<reference evidence="5 6" key="1">
    <citation type="submission" date="2020-08" db="EMBL/GenBank/DDBJ databases">
        <title>Genomic Encyclopedia of Type Strains, Phase IV (KMG-IV): sequencing the most valuable type-strain genomes for metagenomic binning, comparative biology and taxonomic classification.</title>
        <authorList>
            <person name="Goeker M."/>
        </authorList>
    </citation>
    <scope>NUCLEOTIDE SEQUENCE [LARGE SCALE GENOMIC DNA]</scope>
    <source>
        <strain evidence="5 6">DSM 7465</strain>
    </source>
</reference>
<name>A0A840HTZ9_9SPHN</name>
<dbReference type="PANTHER" id="PTHR33619">
    <property type="entry name" value="POLYSACCHARIDE EXPORT PROTEIN GFCE-RELATED"/>
    <property type="match status" value="1"/>
</dbReference>
<dbReference type="InterPro" id="IPR019554">
    <property type="entry name" value="Soluble_ligand-bd"/>
</dbReference>
<dbReference type="AlphaFoldDB" id="A0A840HTZ9"/>
<feature type="domain" description="Polysaccharide export protein N-terminal" evidence="3">
    <location>
        <begin position="38"/>
        <end position="114"/>
    </location>
</feature>
<accession>A0A840HTZ9</accession>
<dbReference type="PANTHER" id="PTHR33619:SF3">
    <property type="entry name" value="POLYSACCHARIDE EXPORT PROTEIN GFCE-RELATED"/>
    <property type="match status" value="1"/>
</dbReference>
<evidence type="ECO:0000259" key="3">
    <source>
        <dbReference type="Pfam" id="PF02563"/>
    </source>
</evidence>